<feature type="compositionally biased region" description="Polar residues" evidence="1">
    <location>
        <begin position="1"/>
        <end position="32"/>
    </location>
</feature>
<evidence type="ECO:0000313" key="3">
    <source>
        <dbReference type="EMBL" id="KZT64915.1"/>
    </source>
</evidence>
<feature type="compositionally biased region" description="Basic and acidic residues" evidence="1">
    <location>
        <begin position="631"/>
        <end position="647"/>
    </location>
</feature>
<feature type="region of interest" description="Disordered" evidence="1">
    <location>
        <begin position="389"/>
        <end position="468"/>
    </location>
</feature>
<feature type="compositionally biased region" description="Low complexity" evidence="1">
    <location>
        <begin position="114"/>
        <end position="132"/>
    </location>
</feature>
<dbReference type="InterPro" id="IPR041698">
    <property type="entry name" value="Methyltransf_25"/>
</dbReference>
<feature type="compositionally biased region" description="Polar residues" evidence="1">
    <location>
        <begin position="884"/>
        <end position="894"/>
    </location>
</feature>
<gene>
    <name evidence="3" type="ORF">DAEQUDRAFT_769258</name>
</gene>
<accession>A0A165LVY0</accession>
<dbReference type="SUPFAM" id="SSF53335">
    <property type="entry name" value="S-adenosyl-L-methionine-dependent methyltransferases"/>
    <property type="match status" value="1"/>
</dbReference>
<dbReference type="Pfam" id="PF13649">
    <property type="entry name" value="Methyltransf_25"/>
    <property type="match status" value="1"/>
</dbReference>
<feature type="region of interest" description="Disordered" evidence="1">
    <location>
        <begin position="722"/>
        <end position="752"/>
    </location>
</feature>
<feature type="compositionally biased region" description="Polar residues" evidence="1">
    <location>
        <begin position="825"/>
        <end position="851"/>
    </location>
</feature>
<dbReference type="PANTHER" id="PTHR43591">
    <property type="entry name" value="METHYLTRANSFERASE"/>
    <property type="match status" value="1"/>
</dbReference>
<evidence type="ECO:0000259" key="2">
    <source>
        <dbReference type="Pfam" id="PF13649"/>
    </source>
</evidence>
<feature type="region of interest" description="Disordered" evidence="1">
    <location>
        <begin position="47"/>
        <end position="192"/>
    </location>
</feature>
<dbReference type="STRING" id="1314783.A0A165LVY0"/>
<feature type="region of interest" description="Disordered" evidence="1">
    <location>
        <begin position="1"/>
        <end position="34"/>
    </location>
</feature>
<dbReference type="Gene3D" id="3.40.50.150">
    <property type="entry name" value="Vaccinia Virus protein VP39"/>
    <property type="match status" value="1"/>
</dbReference>
<dbReference type="InterPro" id="IPR029063">
    <property type="entry name" value="SAM-dependent_MTases_sf"/>
</dbReference>
<reference evidence="3 4" key="1">
    <citation type="journal article" date="2016" name="Mol. Biol. Evol.">
        <title>Comparative Genomics of Early-Diverging Mushroom-Forming Fungi Provides Insights into the Origins of Lignocellulose Decay Capabilities.</title>
        <authorList>
            <person name="Nagy L.G."/>
            <person name="Riley R."/>
            <person name="Tritt A."/>
            <person name="Adam C."/>
            <person name="Daum C."/>
            <person name="Floudas D."/>
            <person name="Sun H."/>
            <person name="Yadav J.S."/>
            <person name="Pangilinan J."/>
            <person name="Larsson K.H."/>
            <person name="Matsuura K."/>
            <person name="Barry K."/>
            <person name="Labutti K."/>
            <person name="Kuo R."/>
            <person name="Ohm R.A."/>
            <person name="Bhattacharya S.S."/>
            <person name="Shirouzu T."/>
            <person name="Yoshinaga Y."/>
            <person name="Martin F.M."/>
            <person name="Grigoriev I.V."/>
            <person name="Hibbett D.S."/>
        </authorList>
    </citation>
    <scope>NUCLEOTIDE SEQUENCE [LARGE SCALE GENOMIC DNA]</scope>
    <source>
        <strain evidence="3 4">L-15889</strain>
    </source>
</reference>
<feature type="compositionally biased region" description="Polar residues" evidence="1">
    <location>
        <begin position="728"/>
        <end position="742"/>
    </location>
</feature>
<feature type="compositionally biased region" description="Polar residues" evidence="1">
    <location>
        <begin position="428"/>
        <end position="454"/>
    </location>
</feature>
<dbReference type="OrthoDB" id="2013972at2759"/>
<protein>
    <recommendedName>
        <fullName evidence="2">Methyltransferase domain-containing protein</fullName>
    </recommendedName>
</protein>
<evidence type="ECO:0000313" key="4">
    <source>
        <dbReference type="Proteomes" id="UP000076727"/>
    </source>
</evidence>
<dbReference type="Proteomes" id="UP000076727">
    <property type="component" value="Unassembled WGS sequence"/>
</dbReference>
<organism evidence="3 4">
    <name type="scientific">Daedalea quercina L-15889</name>
    <dbReference type="NCBI Taxonomy" id="1314783"/>
    <lineage>
        <taxon>Eukaryota</taxon>
        <taxon>Fungi</taxon>
        <taxon>Dikarya</taxon>
        <taxon>Basidiomycota</taxon>
        <taxon>Agaricomycotina</taxon>
        <taxon>Agaricomycetes</taxon>
        <taxon>Polyporales</taxon>
        <taxon>Fomitopsis</taxon>
    </lineage>
</organism>
<name>A0A165LVY0_9APHY</name>
<feature type="compositionally biased region" description="Polar residues" evidence="1">
    <location>
        <begin position="138"/>
        <end position="169"/>
    </location>
</feature>
<feature type="domain" description="Methyltransferase" evidence="2">
    <location>
        <begin position="273"/>
        <end position="368"/>
    </location>
</feature>
<keyword evidence="4" id="KW-1185">Reference proteome</keyword>
<dbReference type="EMBL" id="KV429115">
    <property type="protein sequence ID" value="KZT64915.1"/>
    <property type="molecule type" value="Genomic_DNA"/>
</dbReference>
<dbReference type="CDD" id="cd02440">
    <property type="entry name" value="AdoMet_MTases"/>
    <property type="match status" value="1"/>
</dbReference>
<feature type="region of interest" description="Disordered" evidence="1">
    <location>
        <begin position="627"/>
        <end position="674"/>
    </location>
</feature>
<dbReference type="GO" id="GO:0008168">
    <property type="term" value="F:methyltransferase activity"/>
    <property type="evidence" value="ECO:0007669"/>
    <property type="project" value="TreeGrafter"/>
</dbReference>
<feature type="region of interest" description="Disordered" evidence="1">
    <location>
        <begin position="825"/>
        <end position="909"/>
    </location>
</feature>
<feature type="compositionally biased region" description="Polar residues" evidence="1">
    <location>
        <begin position="394"/>
        <end position="406"/>
    </location>
</feature>
<proteinExistence type="predicted"/>
<feature type="compositionally biased region" description="Polar residues" evidence="1">
    <location>
        <begin position="80"/>
        <end position="95"/>
    </location>
</feature>
<dbReference type="PANTHER" id="PTHR43591:SF24">
    <property type="entry name" value="2-METHOXY-6-POLYPRENYL-1,4-BENZOQUINOL METHYLASE, MITOCHONDRIAL"/>
    <property type="match status" value="1"/>
</dbReference>
<feature type="compositionally biased region" description="Polar residues" evidence="1">
    <location>
        <begin position="47"/>
        <end position="73"/>
    </location>
</feature>
<feature type="compositionally biased region" description="Low complexity" evidence="1">
    <location>
        <begin position="409"/>
        <end position="427"/>
    </location>
</feature>
<evidence type="ECO:0000256" key="1">
    <source>
        <dbReference type="SAM" id="MobiDB-lite"/>
    </source>
</evidence>
<sequence>MPARTNSPPGSLNSTRGQLSTTTAPQPVTSRSGVAHPLRHEVSHALTSRAQASTADMNPYTNTRQYSFTSSLDSPPPLTQRMSSTLRRARSTTLPLQGKHSSPLEEPNHKPLHPRVFVPSRESSSSVERQSSIAPRPSNVSGFASLVHSTSSREWPVTNSETSHQASGHSRQDSRAAYPNTDSGHESNYAETFESDVDLDELRRIVEKMQQREAHFIKRNGRKLHRYPANAVPYPRSYDREVVDHDVWCLIWARQVSGNVAWHMYKKSPRKALDLGCGTGTWILDAAKSWKDTHFVGLDIVPLYPNLEEIDPILAWRVTWVQANFLERLPFADGEFDFVHVRRIARGIPEDKWDHVLEEISRILKSGGAFQISEEDLYFPGVHWETPMKKDGDSTTANADKSQVSKVVSPPLARPRTPTPSSSSPTSQEQQIPLSATPSISQSMSERSNGSSIVQRDGSSSIPDEPPIDPYDHSLLEFIYNEMHAARFINLAPLSLLSNLLPLYFQGVRTHPPLVAMFPPPPHESCNLGTSAPQPQYLTKNIEPPMPATHVVHSEQEGPPSEPKADLMSSETITTQIFRLDLARIQPSPDGKTPFVHIPQLVTGTAKYVSVDMARYTAYAPRSLFQSNQFQKKEPPPALPKDSEGADRLNPAAGAGGSNDGAVPPAEDWPDAGKDRMPISAIKFDARTLNLHLSMRVQEVLACAEAMWEFVEALQKKADLDPSERAPSLSSSQCSYTGSDSSKPPRPAHKTTRDPKWKELFYLRRVDFDALLRRFAFDMQDCLGFSAVLEDRLGWSPVPTERSEERMEFDALCDAWATYQETLARPSSTVDNNGVPQSNTPSAPRSSTSIEPHSPRSDEGQDTMQEPKAGVYPALQKVRESGNARISQGKSLFTSKPIRQHPIPPHERLSKTTRLFVAFKS</sequence>
<dbReference type="AlphaFoldDB" id="A0A165LVY0"/>